<organism evidence="2 3">
    <name type="scientific">Araneus ventricosus</name>
    <name type="common">Orbweaver spider</name>
    <name type="synonym">Epeira ventricosa</name>
    <dbReference type="NCBI Taxonomy" id="182803"/>
    <lineage>
        <taxon>Eukaryota</taxon>
        <taxon>Metazoa</taxon>
        <taxon>Ecdysozoa</taxon>
        <taxon>Arthropoda</taxon>
        <taxon>Chelicerata</taxon>
        <taxon>Arachnida</taxon>
        <taxon>Araneae</taxon>
        <taxon>Araneomorphae</taxon>
        <taxon>Entelegynae</taxon>
        <taxon>Araneoidea</taxon>
        <taxon>Araneidae</taxon>
        <taxon>Araneus</taxon>
    </lineage>
</organism>
<proteinExistence type="predicted"/>
<evidence type="ECO:0008006" key="4">
    <source>
        <dbReference type="Google" id="ProtNLM"/>
    </source>
</evidence>
<evidence type="ECO:0000256" key="1">
    <source>
        <dbReference type="SAM" id="MobiDB-lite"/>
    </source>
</evidence>
<keyword evidence="3" id="KW-1185">Reference proteome</keyword>
<accession>A0A4Y2S9Q6</accession>
<name>A0A4Y2S9Q6_ARAVE</name>
<dbReference type="AlphaFoldDB" id="A0A4Y2S9Q6"/>
<dbReference type="EMBL" id="BGPR01020433">
    <property type="protein sequence ID" value="GBN84651.1"/>
    <property type="molecule type" value="Genomic_DNA"/>
</dbReference>
<feature type="compositionally biased region" description="Polar residues" evidence="1">
    <location>
        <begin position="175"/>
        <end position="188"/>
    </location>
</feature>
<evidence type="ECO:0000313" key="3">
    <source>
        <dbReference type="Proteomes" id="UP000499080"/>
    </source>
</evidence>
<feature type="region of interest" description="Disordered" evidence="1">
    <location>
        <begin position="175"/>
        <end position="206"/>
    </location>
</feature>
<gene>
    <name evidence="2" type="ORF">AVEN_81400_1</name>
</gene>
<dbReference type="Proteomes" id="UP000499080">
    <property type="component" value="Unassembled WGS sequence"/>
</dbReference>
<reference evidence="2 3" key="1">
    <citation type="journal article" date="2019" name="Sci. Rep.">
        <title>Orb-weaving spider Araneus ventricosus genome elucidates the spidroin gene catalogue.</title>
        <authorList>
            <person name="Kono N."/>
            <person name="Nakamura H."/>
            <person name="Ohtoshi R."/>
            <person name="Moran D.A.P."/>
            <person name="Shinohara A."/>
            <person name="Yoshida Y."/>
            <person name="Fujiwara M."/>
            <person name="Mori M."/>
            <person name="Tomita M."/>
            <person name="Arakawa K."/>
        </authorList>
    </citation>
    <scope>NUCLEOTIDE SEQUENCE [LARGE SCALE GENOMIC DNA]</scope>
</reference>
<comment type="caution">
    <text evidence="2">The sequence shown here is derived from an EMBL/GenBank/DDBJ whole genome shotgun (WGS) entry which is preliminary data.</text>
</comment>
<protein>
    <recommendedName>
        <fullName evidence="4">WSC domain-containing protein</fullName>
    </recommendedName>
</protein>
<evidence type="ECO:0000313" key="2">
    <source>
        <dbReference type="EMBL" id="GBN84651.1"/>
    </source>
</evidence>
<sequence>MKHDSEEFRYSAGDYPVLESMHPSSCQAQCKLENFSYAAVMAERYCLCSYTNYDYPEVDELCCNDTDVSCGDDPDMMAVMEVDPPPNITLQLSVQRKAEDTEEGPKDFVEYGIAVSSNVMTELRLFFDGREFRDPVEMTDAEFEESIPFTHSALPGRHVANALVYDVATRNGNAGIQTDSKSNTSCADSNLGPRLDGSGTSKDLSTLKPRVEGKNETRNLLRRGRGGWLGRILRH</sequence>